<dbReference type="RefSeq" id="XP_007730948.1">
    <property type="nucleotide sequence ID" value="XM_007732758.1"/>
</dbReference>
<feature type="domain" description="CHY-type" evidence="6">
    <location>
        <begin position="580"/>
        <end position="647"/>
    </location>
</feature>
<dbReference type="InterPro" id="IPR008913">
    <property type="entry name" value="Znf_CHY"/>
</dbReference>
<dbReference type="GO" id="GO:0008270">
    <property type="term" value="F:zinc ion binding"/>
    <property type="evidence" value="ECO:0007669"/>
    <property type="project" value="UniProtKB-KW"/>
</dbReference>
<proteinExistence type="predicted"/>
<feature type="compositionally biased region" description="Basic and acidic residues" evidence="5">
    <location>
        <begin position="664"/>
        <end position="674"/>
    </location>
</feature>
<evidence type="ECO:0000256" key="4">
    <source>
        <dbReference type="PROSITE-ProRule" id="PRU00601"/>
    </source>
</evidence>
<evidence type="ECO:0000256" key="1">
    <source>
        <dbReference type="ARBA" id="ARBA00022723"/>
    </source>
</evidence>
<keyword evidence="2 4" id="KW-0863">Zinc-finger</keyword>
<keyword evidence="3" id="KW-0862">Zinc</keyword>
<keyword evidence="8" id="KW-1185">Reference proteome</keyword>
<keyword evidence="1" id="KW-0479">Metal-binding</keyword>
<evidence type="ECO:0000259" key="6">
    <source>
        <dbReference type="PROSITE" id="PS51266"/>
    </source>
</evidence>
<dbReference type="STRING" id="1182542.W9YJX5"/>
<dbReference type="eggNOG" id="KOG1940">
    <property type="taxonomic scope" value="Eukaryota"/>
</dbReference>
<evidence type="ECO:0000313" key="7">
    <source>
        <dbReference type="EMBL" id="EXJ89551.1"/>
    </source>
</evidence>
<dbReference type="HOGENOM" id="CLU_012592_0_0_1"/>
<protein>
    <recommendedName>
        <fullName evidence="6">CHY-type domain-containing protein</fullName>
    </recommendedName>
</protein>
<feature type="compositionally biased region" description="Acidic residues" evidence="5">
    <location>
        <begin position="375"/>
        <end position="388"/>
    </location>
</feature>
<dbReference type="InterPro" id="IPR037274">
    <property type="entry name" value="Znf_CHY_sf"/>
</dbReference>
<dbReference type="GeneID" id="19166748"/>
<evidence type="ECO:0000256" key="5">
    <source>
        <dbReference type="SAM" id="MobiDB-lite"/>
    </source>
</evidence>
<dbReference type="Proteomes" id="UP000019478">
    <property type="component" value="Unassembled WGS sequence"/>
</dbReference>
<feature type="region of interest" description="Disordered" evidence="5">
    <location>
        <begin position="661"/>
        <end position="698"/>
    </location>
</feature>
<dbReference type="EMBL" id="AMGY01000002">
    <property type="protein sequence ID" value="EXJ89551.1"/>
    <property type="molecule type" value="Genomic_DNA"/>
</dbReference>
<accession>W9YJX5</accession>
<evidence type="ECO:0000256" key="2">
    <source>
        <dbReference type="ARBA" id="ARBA00022771"/>
    </source>
</evidence>
<comment type="caution">
    <text evidence="7">The sequence shown here is derived from an EMBL/GenBank/DDBJ whole genome shotgun (WGS) entry which is preliminary data.</text>
</comment>
<dbReference type="PROSITE" id="PS51266">
    <property type="entry name" value="ZF_CHY"/>
    <property type="match status" value="1"/>
</dbReference>
<dbReference type="Pfam" id="PF05495">
    <property type="entry name" value="zf-CHY"/>
    <property type="match status" value="1"/>
</dbReference>
<dbReference type="OrthoDB" id="10253329at2759"/>
<evidence type="ECO:0000256" key="3">
    <source>
        <dbReference type="ARBA" id="ARBA00022833"/>
    </source>
</evidence>
<dbReference type="SUPFAM" id="SSF161219">
    <property type="entry name" value="CHY zinc finger-like"/>
    <property type="match status" value="1"/>
</dbReference>
<reference evidence="7 8" key="1">
    <citation type="submission" date="2013-03" db="EMBL/GenBank/DDBJ databases">
        <title>The Genome Sequence of Capronia epimyces CBS 606.96.</title>
        <authorList>
            <consortium name="The Broad Institute Genomics Platform"/>
            <person name="Cuomo C."/>
            <person name="de Hoog S."/>
            <person name="Gorbushina A."/>
            <person name="Walker B."/>
            <person name="Young S.K."/>
            <person name="Zeng Q."/>
            <person name="Gargeya S."/>
            <person name="Fitzgerald M."/>
            <person name="Haas B."/>
            <person name="Abouelleil A."/>
            <person name="Allen A.W."/>
            <person name="Alvarado L."/>
            <person name="Arachchi H.M."/>
            <person name="Berlin A.M."/>
            <person name="Chapman S.B."/>
            <person name="Gainer-Dewar J."/>
            <person name="Goldberg J."/>
            <person name="Griggs A."/>
            <person name="Gujja S."/>
            <person name="Hansen M."/>
            <person name="Howarth C."/>
            <person name="Imamovic A."/>
            <person name="Ireland A."/>
            <person name="Larimer J."/>
            <person name="McCowan C."/>
            <person name="Murphy C."/>
            <person name="Pearson M."/>
            <person name="Poon T.W."/>
            <person name="Priest M."/>
            <person name="Roberts A."/>
            <person name="Saif S."/>
            <person name="Shea T."/>
            <person name="Sisk P."/>
            <person name="Sykes S."/>
            <person name="Wortman J."/>
            <person name="Nusbaum C."/>
            <person name="Birren B."/>
        </authorList>
    </citation>
    <scope>NUCLEOTIDE SEQUENCE [LARGE SCALE GENOMIC DNA]</scope>
    <source>
        <strain evidence="7 8">CBS 606.96</strain>
    </source>
</reference>
<organism evidence="7 8">
    <name type="scientific">Capronia epimyces CBS 606.96</name>
    <dbReference type="NCBI Taxonomy" id="1182542"/>
    <lineage>
        <taxon>Eukaryota</taxon>
        <taxon>Fungi</taxon>
        <taxon>Dikarya</taxon>
        <taxon>Ascomycota</taxon>
        <taxon>Pezizomycotina</taxon>
        <taxon>Eurotiomycetes</taxon>
        <taxon>Chaetothyriomycetidae</taxon>
        <taxon>Chaetothyriales</taxon>
        <taxon>Herpotrichiellaceae</taxon>
        <taxon>Capronia</taxon>
    </lineage>
</organism>
<dbReference type="AlphaFoldDB" id="W9YJX5"/>
<sequence>MNVHTTAMLLARLSQNNALFPTARGNPSQNRLRLKSLSRKPNAPIHLALSLKPSDPDFPFELDGLQCTLTVPTSYPGNGAPTIRVTNAEMARGYQINVERGFDSLVERSPGKTLLALLNDLDKNLEKFLTAERAKTIKIVVNANKSAKVPNPVDQAAPNPIPPPTSVIPPPPAWTQQQTADALAKRQADIRQLEARMGHVSGFSRSSDGTRFNIPVQLANSGKLPLPLQRFKEVTLIVPKMYNLEHCTVQLKGVTGTEAENVVLGFSKHAQEHPNMTLMAHINYLIQSIHTMASEAVQKATLPLTSSEPQHPPSEQPTATLDDEETEPEANILDPERPHIKVIPRPPEWNRHHSQSESESESESSYASDDFTGSEAEEEEEDEDEEQAEQGGATLPASSTSSEKGIILFFPNLEIYNIELLALVSLSLSVKCLRCKSPLDIANIKPNNTTDSTNTPTLASSVRAETCLKCTTPFTISYTSNLLHANSVRAGTLEVTGCTIADMLPSVFQPTCSSCSTTFPVPPGMISVRGDTPIQVCRACHAKMTFTIPEVKFLRVSHPTAALPLRRPKKESLGISAGTALPRNGACSHYRHSYRWFRFGCCGRVYACDRCHDAAEAHVNEHADRMICGWCSREQRFRTEDCGVCGKSVIRRRKGAAGFWEGGKGTRDRGLMSRKERRKYRRPPGGTLPAKKKTKGGK</sequence>
<name>W9YJX5_9EURO</name>
<feature type="region of interest" description="Disordered" evidence="5">
    <location>
        <begin position="304"/>
        <end position="399"/>
    </location>
</feature>
<evidence type="ECO:0000313" key="8">
    <source>
        <dbReference type="Proteomes" id="UP000019478"/>
    </source>
</evidence>
<gene>
    <name evidence="7" type="ORF">A1O3_02618</name>
</gene>